<dbReference type="GO" id="GO:0016491">
    <property type="term" value="F:oxidoreductase activity"/>
    <property type="evidence" value="ECO:0007669"/>
    <property type="project" value="UniProtKB-KW"/>
</dbReference>
<dbReference type="PANTHER" id="PTHR11091:SF0">
    <property type="entry name" value="MALATE DEHYDROGENASE"/>
    <property type="match status" value="1"/>
</dbReference>
<dbReference type="Pfam" id="PF02615">
    <property type="entry name" value="Ldh_2"/>
    <property type="match status" value="2"/>
</dbReference>
<comment type="similarity">
    <text evidence="1">Belongs to the LDH2/MDH2 oxidoreductase family.</text>
</comment>
<evidence type="ECO:0000313" key="3">
    <source>
        <dbReference type="Proteomes" id="UP000192223"/>
    </source>
</evidence>
<sequence>MAPKGQNEDSPVFSTSECKRFIVDCLEAVGTIPEHAKAHADLLVDADYRGHYSHGMNRLENYINDVIRKSCDPNATPKILKENAATAWVDGCNGLGSVVGNYCMDLAIKKAKEVGVGWVVCKGMYYQIEMLIRKNKPIPEGWALDSNSNPTTDAQAAFSAGRLLPLGGSEDRSGYKGYGLGTMIEMFTGIMSGGTYGPYVRNWSIATKEEPCNLSQCFVAIDPENFAPLFNDRLQDLMDYLRNLEPLDKSKPVLVAGDPERIHMASVDKAGGITYIQNQIDNCNKIAKELNVKPLQPVA</sequence>
<protein>
    <submittedName>
        <fullName evidence="4">Uncharacterized protein LOC108734416</fullName>
    </submittedName>
</protein>
<organism evidence="3 4">
    <name type="scientific">Agrilus planipennis</name>
    <name type="common">Emerald ash borer</name>
    <name type="synonym">Agrilus marcopoli</name>
    <dbReference type="NCBI Taxonomy" id="224129"/>
    <lineage>
        <taxon>Eukaryota</taxon>
        <taxon>Metazoa</taxon>
        <taxon>Ecdysozoa</taxon>
        <taxon>Arthropoda</taxon>
        <taxon>Hexapoda</taxon>
        <taxon>Insecta</taxon>
        <taxon>Pterygota</taxon>
        <taxon>Neoptera</taxon>
        <taxon>Endopterygota</taxon>
        <taxon>Coleoptera</taxon>
        <taxon>Polyphaga</taxon>
        <taxon>Elateriformia</taxon>
        <taxon>Buprestoidea</taxon>
        <taxon>Buprestidae</taxon>
        <taxon>Agrilinae</taxon>
        <taxon>Agrilus</taxon>
    </lineage>
</organism>
<evidence type="ECO:0000256" key="2">
    <source>
        <dbReference type="ARBA" id="ARBA00023002"/>
    </source>
</evidence>
<dbReference type="RefSeq" id="XP_025831131.1">
    <property type="nucleotide sequence ID" value="XM_025975346.1"/>
</dbReference>
<evidence type="ECO:0000313" key="4">
    <source>
        <dbReference type="RefSeq" id="XP_025831131.1"/>
    </source>
</evidence>
<dbReference type="InParanoid" id="A0A7F5R0G8"/>
<accession>A0A7F5R0G8</accession>
<dbReference type="AlphaFoldDB" id="A0A7F5R0G8"/>
<reference evidence="4" key="1">
    <citation type="submission" date="2025-08" db="UniProtKB">
        <authorList>
            <consortium name="RefSeq"/>
        </authorList>
    </citation>
    <scope>IDENTIFICATION</scope>
    <source>
        <tissue evidence="4">Entire body</tissue>
    </source>
</reference>
<dbReference type="InterPro" id="IPR036111">
    <property type="entry name" value="Mal/L-sulfo/L-lacto_DH-like_sf"/>
</dbReference>
<keyword evidence="3" id="KW-1185">Reference proteome</keyword>
<dbReference type="InterPro" id="IPR043143">
    <property type="entry name" value="Mal/L-sulf/L-lact_DH-like_NADP"/>
</dbReference>
<evidence type="ECO:0000256" key="1">
    <source>
        <dbReference type="ARBA" id="ARBA00006056"/>
    </source>
</evidence>
<keyword evidence="2" id="KW-0560">Oxidoreductase</keyword>
<dbReference type="Gene3D" id="1.10.1530.10">
    <property type="match status" value="1"/>
</dbReference>
<proteinExistence type="inferred from homology"/>
<dbReference type="SUPFAM" id="SSF89733">
    <property type="entry name" value="L-sulfolactate dehydrogenase-like"/>
    <property type="match status" value="1"/>
</dbReference>
<name>A0A7F5R0G8_AGRPL</name>
<dbReference type="GeneID" id="108734416"/>
<dbReference type="PANTHER" id="PTHR11091">
    <property type="entry name" value="OXIDOREDUCTASE-RELATED"/>
    <property type="match status" value="1"/>
</dbReference>
<dbReference type="OrthoDB" id="7881616at2759"/>
<dbReference type="InterPro" id="IPR043144">
    <property type="entry name" value="Mal/L-sulf/L-lact_DH-like_ah"/>
</dbReference>
<gene>
    <name evidence="4" type="primary">LOC108734416</name>
</gene>
<dbReference type="Proteomes" id="UP000192223">
    <property type="component" value="Unplaced"/>
</dbReference>
<dbReference type="KEGG" id="apln:108734416"/>
<dbReference type="Gene3D" id="3.30.1370.60">
    <property type="entry name" value="Hypothetical oxidoreductase yiak, domain 2"/>
    <property type="match status" value="2"/>
</dbReference>
<dbReference type="InterPro" id="IPR003767">
    <property type="entry name" value="Malate/L-lactate_DH-like"/>
</dbReference>